<feature type="region of interest" description="Disordered" evidence="7">
    <location>
        <begin position="334"/>
        <end position="386"/>
    </location>
</feature>
<feature type="coiled-coil region" evidence="6">
    <location>
        <begin position="455"/>
        <end position="482"/>
    </location>
</feature>
<evidence type="ECO:0000313" key="11">
    <source>
        <dbReference type="Proteomes" id="UP000717515"/>
    </source>
</evidence>
<dbReference type="GO" id="GO:0048205">
    <property type="term" value="P:COPI coating of Golgi vesicle"/>
    <property type="evidence" value="ECO:0007669"/>
    <property type="project" value="TreeGrafter"/>
</dbReference>
<keyword evidence="2" id="KW-0479">Metal-binding</keyword>
<dbReference type="CDD" id="cd08831">
    <property type="entry name" value="ArfGap_ArfGap2_3_like"/>
    <property type="match status" value="1"/>
</dbReference>
<dbReference type="GO" id="GO:0005096">
    <property type="term" value="F:GTPase activator activity"/>
    <property type="evidence" value="ECO:0007669"/>
    <property type="project" value="UniProtKB-KW"/>
</dbReference>
<keyword evidence="1" id="KW-0343">GTPase activation</keyword>
<feature type="region of interest" description="Disordered" evidence="7">
    <location>
        <begin position="518"/>
        <end position="563"/>
    </location>
</feature>
<keyword evidence="8" id="KW-0472">Membrane</keyword>
<dbReference type="EMBL" id="JAIFTL010000145">
    <property type="protein sequence ID" value="KAG9322459.1"/>
    <property type="molecule type" value="Genomic_DNA"/>
</dbReference>
<dbReference type="InterPro" id="IPR001164">
    <property type="entry name" value="ArfGAP_dom"/>
</dbReference>
<dbReference type="GO" id="GO:0008270">
    <property type="term" value="F:zinc ion binding"/>
    <property type="evidence" value="ECO:0007669"/>
    <property type="project" value="UniProtKB-KW"/>
</dbReference>
<evidence type="ECO:0000256" key="8">
    <source>
        <dbReference type="SAM" id="Phobius"/>
    </source>
</evidence>
<dbReference type="PRINTS" id="PR00405">
    <property type="entry name" value="REVINTRACTNG"/>
</dbReference>
<dbReference type="PROSITE" id="PS50115">
    <property type="entry name" value="ARFGAP"/>
    <property type="match status" value="1"/>
</dbReference>
<dbReference type="PANTHER" id="PTHR45686:SF4">
    <property type="entry name" value="ADP-RIBOSYLATION FACTOR GTPASE ACTIVATING PROTEIN 3, ISOFORM H"/>
    <property type="match status" value="1"/>
</dbReference>
<evidence type="ECO:0000313" key="10">
    <source>
        <dbReference type="EMBL" id="KAG9322459.1"/>
    </source>
</evidence>
<feature type="transmembrane region" description="Helical" evidence="8">
    <location>
        <begin position="18"/>
        <end position="40"/>
    </location>
</feature>
<evidence type="ECO:0000256" key="2">
    <source>
        <dbReference type="ARBA" id="ARBA00022723"/>
    </source>
</evidence>
<dbReference type="GO" id="GO:0000139">
    <property type="term" value="C:Golgi membrane"/>
    <property type="evidence" value="ECO:0007669"/>
    <property type="project" value="GOC"/>
</dbReference>
<evidence type="ECO:0000256" key="6">
    <source>
        <dbReference type="SAM" id="Coils"/>
    </source>
</evidence>
<organism evidence="10 11">
    <name type="scientific">Mortierella alpina</name>
    <name type="common">Oleaginous fungus</name>
    <name type="synonym">Mortierella renispora</name>
    <dbReference type="NCBI Taxonomy" id="64518"/>
    <lineage>
        <taxon>Eukaryota</taxon>
        <taxon>Fungi</taxon>
        <taxon>Fungi incertae sedis</taxon>
        <taxon>Mucoromycota</taxon>
        <taxon>Mortierellomycotina</taxon>
        <taxon>Mortierellomycetes</taxon>
        <taxon>Mortierellales</taxon>
        <taxon>Mortierellaceae</taxon>
        <taxon>Mortierella</taxon>
    </lineage>
</organism>
<protein>
    <recommendedName>
        <fullName evidence="9">Arf-GAP domain-containing protein</fullName>
    </recommendedName>
</protein>
<dbReference type="InterPro" id="IPR038508">
    <property type="entry name" value="ArfGAP_dom_sf"/>
</dbReference>
<feature type="transmembrane region" description="Helical" evidence="8">
    <location>
        <begin position="78"/>
        <end position="99"/>
    </location>
</feature>
<dbReference type="Pfam" id="PF01412">
    <property type="entry name" value="ArfGap"/>
    <property type="match status" value="1"/>
</dbReference>
<evidence type="ECO:0000256" key="1">
    <source>
        <dbReference type="ARBA" id="ARBA00022468"/>
    </source>
</evidence>
<keyword evidence="8" id="KW-1133">Transmembrane helix</keyword>
<feature type="transmembrane region" description="Helical" evidence="8">
    <location>
        <begin position="139"/>
        <end position="165"/>
    </location>
</feature>
<proteinExistence type="predicted"/>
<keyword evidence="6" id="KW-0175">Coiled coil</keyword>
<dbReference type="SMART" id="SM00105">
    <property type="entry name" value="ArfGap"/>
    <property type="match status" value="1"/>
</dbReference>
<evidence type="ECO:0000256" key="7">
    <source>
        <dbReference type="SAM" id="MobiDB-lite"/>
    </source>
</evidence>
<feature type="compositionally biased region" description="Polar residues" evidence="7">
    <location>
        <begin position="362"/>
        <end position="380"/>
    </location>
</feature>
<evidence type="ECO:0000256" key="4">
    <source>
        <dbReference type="ARBA" id="ARBA00022833"/>
    </source>
</evidence>
<dbReference type="Gene3D" id="1.10.220.150">
    <property type="entry name" value="Arf GTPase activating protein"/>
    <property type="match status" value="1"/>
</dbReference>
<dbReference type="AlphaFoldDB" id="A0A9P8A1Y1"/>
<comment type="caution">
    <text evidence="10">The sequence shown here is derived from an EMBL/GenBank/DDBJ whole genome shotgun (WGS) entry which is preliminary data.</text>
</comment>
<keyword evidence="8" id="KW-0812">Transmembrane</keyword>
<evidence type="ECO:0000256" key="5">
    <source>
        <dbReference type="PROSITE-ProRule" id="PRU00288"/>
    </source>
</evidence>
<accession>A0A9P8A1Y1</accession>
<dbReference type="InterPro" id="IPR037278">
    <property type="entry name" value="ARFGAP/RecO"/>
</dbReference>
<evidence type="ECO:0000256" key="3">
    <source>
        <dbReference type="ARBA" id="ARBA00022771"/>
    </source>
</evidence>
<feature type="domain" description="Arf-GAP" evidence="9">
    <location>
        <begin position="208"/>
        <end position="326"/>
    </location>
</feature>
<sequence length="663" mass="71810">MWCNNCCLCFPVRGGSMVLAGLVILLNAIGGILLFLWGSYFFSSTMAVIFGGFSAVQAVTAGIAFLGLCNWSYMLTRMFVFVQWLVAFLATARIGVMAFQLERNKAHIAAECWGAVNDKGYSPQGTAAAFYCNTNIDTFILFFIAGLVVDYVLNLYMYFVVWRFYVRMRLYPFQKGIARTYEQGLSTVSPPTSIHTPHMAEPTKQEIQDVFKKLSLHRANKNCFDCHASIDNNCWTSIPFGIFLCTDCGALHRGFGTHVSFVRSTVLDKWTWEQLRAMTLGGNAAAKEYFNKFPGSDSKDAKTKYSSKIGTTYKEKLAQKVKEDMIAHPGKHGLEAHTEDASGSIKSGVSTPAAGADDDFFNTWNQPKKASPTNSATSPTLAGPPVVGLGSSTANRISSTAASRPVKSTLTSARKTGTATKPMKLGAKKAGTLSFEEAEARAKAEAERIEKLGFEAAEEERLQKLAAEKAKAEAAKAIQNGETPTGARTSYYQANAADKSRVSSEDVERLGMGMGRMGFGAAPTSKPSSARMGFGGMGGGYSPQVEENSTSAREKFGNQKAISSDQYFGRNQYDSDAQAEASSRLQSFSGATSISSNQYFGRPEESPTLTSDVSLSSLSNLSGSELAKKLGQADLTTLKNAVQTGAGKLNDILQDMQARYNYY</sequence>
<keyword evidence="3 5" id="KW-0863">Zinc-finger</keyword>
<reference evidence="10" key="1">
    <citation type="submission" date="2021-07" db="EMBL/GenBank/DDBJ databases">
        <title>Draft genome of Mortierella alpina, strain LL118, isolated from an aspen leaf litter sample.</title>
        <authorList>
            <person name="Yang S."/>
            <person name="Vinatzer B.A."/>
        </authorList>
    </citation>
    <scope>NUCLEOTIDE SEQUENCE</scope>
    <source>
        <strain evidence="10">LL118</strain>
    </source>
</reference>
<gene>
    <name evidence="10" type="ORF">KVV02_003185</name>
</gene>
<evidence type="ECO:0000259" key="9">
    <source>
        <dbReference type="PROSITE" id="PS50115"/>
    </source>
</evidence>
<keyword evidence="4" id="KW-0862">Zinc</keyword>
<dbReference type="Proteomes" id="UP000717515">
    <property type="component" value="Unassembled WGS sequence"/>
</dbReference>
<dbReference type="PANTHER" id="PTHR45686">
    <property type="entry name" value="ADP-RIBOSYLATION FACTOR GTPASE ACTIVATING PROTEIN 3, ISOFORM H-RELATED"/>
    <property type="match status" value="1"/>
</dbReference>
<name>A0A9P8A1Y1_MORAP</name>
<dbReference type="SUPFAM" id="SSF57863">
    <property type="entry name" value="ArfGap/RecO-like zinc finger"/>
    <property type="match status" value="1"/>
</dbReference>
<feature type="transmembrane region" description="Helical" evidence="8">
    <location>
        <begin position="46"/>
        <end position="66"/>
    </location>
</feature>